<dbReference type="AlphaFoldDB" id="M9MBR3"/>
<dbReference type="InterPro" id="IPR011043">
    <property type="entry name" value="Gal_Oxase/kelch_b-propeller"/>
</dbReference>
<evidence type="ECO:0000313" key="6">
    <source>
        <dbReference type="Proteomes" id="UP000011976"/>
    </source>
</evidence>
<protein>
    <recommendedName>
        <fullName evidence="7">Glyoxaloxidase 2</fullName>
    </recommendedName>
</protein>
<dbReference type="EMBL" id="DF196773">
    <property type="protein sequence ID" value="GAC72863.1"/>
    <property type="molecule type" value="Genomic_DNA"/>
</dbReference>
<dbReference type="PANTHER" id="PTHR32208:SF96">
    <property type="entry name" value="GLYOXAL OXIDASE"/>
    <property type="match status" value="1"/>
</dbReference>
<sequence length="827" mass="88321">MRDFVLRAVTFLLRLAATSKPRPAAHPALGQPGPHAKAPYLLPPGGGFLPPAVEKRSCPSSAQICSGLTVEWFAPLVVPPVRLGLHTPLRVPELVLASLLPPLRVRAELGSLHGPPQRPPALGRRRPVNKLSSAFLHEHNSSIRCSPAADERQPSLYSLNAPLAILLESANLDANTHPFEGYRASIALSFSSISTALIMASYSQSMMALKGVVLGALLLVGTGSGVAAGKAGTMQVVGNSGVSAQMMFLGTEQKVYILDKTENNPLKVNGHPAWGVEYDINSNNIRAMEVRSNTFCAGGMTLGDGRWLVTGGNKAVTTNGADAKSGQGYGAYNGGRALRFLSPCDNQQCQWDDQASNQLNTERWYPTVEPLADGHNIILGGMRDGGFVPSQGSNNPTYEFYPIKGDGGSRNLPILQRTVPLSLYPIAYLMSSGEVFIQAGREAILWDYKKKSERALPTIPGAPRVYPASGGSALLPLSAENGYKETVLFCGGMSLGKTSNWGNEGGPTIAVSQLPASTSCEQISPMAGGASWEAVDDLPQGRSMGQFIQLPDGKLWFGNGVTTGVAGYNTNPNAPGRPVGESYGDNPSYQPLVYDPKASKGNRWKRVGSSNIGRLYHSSATLLPDSSILVAGSNPNADYNTNTKWKTEYRVERWYPEFYDAPRPSNGGLPRTFSYGGNGFSITLPSAADAQKAKVVLVRTGFSTHGMNMGQRMIELETTRQGSKLNVAQLPPNPNLFAPGPALAFVVVNGVPSQGKMVMVGNGRIGTQPVAAKTNLPGGKRDEMLEGRNSSLLERNLDHAASQLGHDDLLRRSGLHARHHKSSTDRL</sequence>
<dbReference type="SUPFAM" id="SSF81296">
    <property type="entry name" value="E set domains"/>
    <property type="match status" value="1"/>
</dbReference>
<dbReference type="InterPro" id="IPR014756">
    <property type="entry name" value="Ig_E-set"/>
</dbReference>
<name>M9MBR3_PSEA3</name>
<evidence type="ECO:0000256" key="1">
    <source>
        <dbReference type="ARBA" id="ARBA00022729"/>
    </source>
</evidence>
<dbReference type="Gene3D" id="2.130.10.80">
    <property type="entry name" value="Galactose oxidase/kelch, beta-propeller"/>
    <property type="match status" value="1"/>
</dbReference>
<evidence type="ECO:0000259" key="3">
    <source>
        <dbReference type="Pfam" id="PF07250"/>
    </source>
</evidence>
<feature type="signal peptide" evidence="2">
    <location>
        <begin position="1"/>
        <end position="18"/>
    </location>
</feature>
<keyword evidence="1 2" id="KW-0732">Signal</keyword>
<evidence type="ECO:0000313" key="5">
    <source>
        <dbReference type="EMBL" id="GAC72863.1"/>
    </source>
</evidence>
<dbReference type="PANTHER" id="PTHR32208">
    <property type="entry name" value="SECRETED PROTEIN-RELATED"/>
    <property type="match status" value="1"/>
</dbReference>
<dbReference type="SUPFAM" id="SSF50965">
    <property type="entry name" value="Galactose oxidase, central domain"/>
    <property type="match status" value="1"/>
</dbReference>
<dbReference type="InterPro" id="IPR009880">
    <property type="entry name" value="Glyoxal_oxidase_N"/>
</dbReference>
<dbReference type="CDD" id="cd02851">
    <property type="entry name" value="E_set_GO_C"/>
    <property type="match status" value="1"/>
</dbReference>
<accession>M9MBR3</accession>
<organism evidence="5 6">
    <name type="scientific">Pseudozyma antarctica (strain T-34)</name>
    <name type="common">Yeast</name>
    <name type="synonym">Candida antarctica</name>
    <dbReference type="NCBI Taxonomy" id="1151754"/>
    <lineage>
        <taxon>Eukaryota</taxon>
        <taxon>Fungi</taxon>
        <taxon>Dikarya</taxon>
        <taxon>Basidiomycota</taxon>
        <taxon>Ustilaginomycotina</taxon>
        <taxon>Ustilaginomycetes</taxon>
        <taxon>Ustilaginales</taxon>
        <taxon>Ustilaginaceae</taxon>
        <taxon>Moesziomyces</taxon>
    </lineage>
</organism>
<dbReference type="Pfam" id="PF09118">
    <property type="entry name" value="GO-like_E_set"/>
    <property type="match status" value="1"/>
</dbReference>
<dbReference type="OrthoDB" id="2019572at2759"/>
<evidence type="ECO:0000256" key="2">
    <source>
        <dbReference type="SAM" id="SignalP"/>
    </source>
</evidence>
<dbReference type="Proteomes" id="UP000011976">
    <property type="component" value="Unassembled WGS sequence"/>
</dbReference>
<dbReference type="STRING" id="1151754.M9MBR3"/>
<proteinExistence type="predicted"/>
<feature type="domain" description="Glyoxal oxidase N-terminal" evidence="3">
    <location>
        <begin position="273"/>
        <end position="658"/>
    </location>
</feature>
<dbReference type="InterPro" id="IPR015202">
    <property type="entry name" value="GO-like_E_set"/>
</dbReference>
<evidence type="ECO:0008006" key="7">
    <source>
        <dbReference type="Google" id="ProtNLM"/>
    </source>
</evidence>
<feature type="domain" description="Galactose oxidase-like Early set" evidence="4">
    <location>
        <begin position="663"/>
        <end position="760"/>
    </location>
</feature>
<gene>
    <name evidence="5" type="ORF">PANT_7c00308</name>
</gene>
<dbReference type="Gene3D" id="2.60.40.10">
    <property type="entry name" value="Immunoglobulins"/>
    <property type="match status" value="1"/>
</dbReference>
<dbReference type="Pfam" id="PF07250">
    <property type="entry name" value="Glyoxal_oxid_N"/>
    <property type="match status" value="1"/>
</dbReference>
<feature type="chain" id="PRO_5004100434" description="Glyoxaloxidase 2" evidence="2">
    <location>
        <begin position="19"/>
        <end position="827"/>
    </location>
</feature>
<dbReference type="InterPro" id="IPR037293">
    <property type="entry name" value="Gal_Oxidase_central_sf"/>
</dbReference>
<reference evidence="6" key="1">
    <citation type="journal article" date="2013" name="Genome Announc.">
        <title>Genome sequence of the basidiomycetous yeast Pseudozyma antarctica T-34, a producer of the glycolipid biosurfactants mannosylerythritol lipids.</title>
        <authorList>
            <person name="Morita T."/>
            <person name="Koike H."/>
            <person name="Koyama Y."/>
            <person name="Hagiwara H."/>
            <person name="Ito E."/>
            <person name="Fukuoka T."/>
            <person name="Imura T."/>
            <person name="Machida M."/>
            <person name="Kitamoto D."/>
        </authorList>
    </citation>
    <scope>NUCLEOTIDE SEQUENCE [LARGE SCALE GENOMIC DNA]</scope>
    <source>
        <strain evidence="6">T-34</strain>
    </source>
</reference>
<dbReference type="InterPro" id="IPR013783">
    <property type="entry name" value="Ig-like_fold"/>
</dbReference>
<evidence type="ECO:0000259" key="4">
    <source>
        <dbReference type="Pfam" id="PF09118"/>
    </source>
</evidence>